<evidence type="ECO:0000313" key="7">
    <source>
        <dbReference type="EMBL" id="MBB1243296.1"/>
    </source>
</evidence>
<keyword evidence="2" id="KW-0479">Metal-binding</keyword>
<dbReference type="PANTHER" id="PTHR37326">
    <property type="entry name" value="BLL3975 PROTEIN"/>
    <property type="match status" value="1"/>
</dbReference>
<evidence type="ECO:0000256" key="1">
    <source>
        <dbReference type="ARBA" id="ARBA00001947"/>
    </source>
</evidence>
<organism evidence="7 8">
    <name type="scientific">Streptomyces durbertensis</name>
    <dbReference type="NCBI Taxonomy" id="2448886"/>
    <lineage>
        <taxon>Bacteria</taxon>
        <taxon>Bacillati</taxon>
        <taxon>Actinomycetota</taxon>
        <taxon>Actinomycetes</taxon>
        <taxon>Kitasatosporales</taxon>
        <taxon>Streptomycetaceae</taxon>
        <taxon>Streptomyces</taxon>
    </lineage>
</organism>
<evidence type="ECO:0000256" key="4">
    <source>
        <dbReference type="ARBA" id="ARBA00022833"/>
    </source>
</evidence>
<reference evidence="8" key="1">
    <citation type="journal article" date="2020" name="Syst. Appl. Microbiol.">
        <title>Streptomyces alkaliterrae sp. nov., isolated from an alkaline soil, and emended descriptions of Streptomyces alkaliphilus, Streptomyces calidiresistens and Streptomyces durbertensis.</title>
        <authorList>
            <person name="Swiecimska M."/>
            <person name="Golinska P."/>
            <person name="Nouioui I."/>
            <person name="Wypij M."/>
            <person name="Rai M."/>
            <person name="Sangal V."/>
            <person name="Goodfellow M."/>
        </authorList>
    </citation>
    <scope>NUCLEOTIDE SEQUENCE [LARGE SCALE GENOMIC DNA]</scope>
    <source>
        <strain evidence="8">DSM 104538</strain>
    </source>
</reference>
<keyword evidence="3" id="KW-0378">Hydrolase</keyword>
<comment type="caution">
    <text evidence="7">The sequence shown here is derived from an EMBL/GenBank/DDBJ whole genome shotgun (WGS) entry which is preliminary data.</text>
</comment>
<dbReference type="InterPro" id="IPR053138">
    <property type="entry name" value="N-alpha-Ac-DABA_deacetylase"/>
</dbReference>
<dbReference type="PIRSF" id="PIRSF039012">
    <property type="entry name" value="ASP"/>
    <property type="match status" value="1"/>
</dbReference>
<dbReference type="InterPro" id="IPR055438">
    <property type="entry name" value="AstE_AspA_cat"/>
</dbReference>
<dbReference type="InterPro" id="IPR043795">
    <property type="entry name" value="N-alpha-Ac-DABA-like"/>
</dbReference>
<name>A0ABR6ED91_9ACTN</name>
<protein>
    <submittedName>
        <fullName evidence="7">Succinylglutamate desuccinylase/aspartoacylase family protein</fullName>
    </submittedName>
</protein>
<evidence type="ECO:0000256" key="2">
    <source>
        <dbReference type="ARBA" id="ARBA00022723"/>
    </source>
</evidence>
<dbReference type="SUPFAM" id="SSF53187">
    <property type="entry name" value="Zn-dependent exopeptidases"/>
    <property type="match status" value="1"/>
</dbReference>
<dbReference type="Pfam" id="PF24827">
    <property type="entry name" value="AstE_AspA_cat"/>
    <property type="match status" value="1"/>
</dbReference>
<evidence type="ECO:0000259" key="6">
    <source>
        <dbReference type="Pfam" id="PF24827"/>
    </source>
</evidence>
<dbReference type="Proteomes" id="UP000766698">
    <property type="component" value="Unassembled WGS sequence"/>
</dbReference>
<dbReference type="EMBL" id="WMLF01000065">
    <property type="protein sequence ID" value="MBB1243296.1"/>
    <property type="molecule type" value="Genomic_DNA"/>
</dbReference>
<sequence length="354" mass="36570">MTWTVGPLRAAPGTTARGGVPVDLGTTTVELPLTLVHGHRPGPRVVITAGMHGGEFVGVDAAVRLAAALKPDAVHGRVAICPVANPPAVYHGRLDASPLDGVNINRVFPGDRRGTPTERLAAWHVEHLVAGADAYLDLHSGGIDEDLTDFVGYRLTGDPRLDDRARRMAHHLGVQDVVFGREANGGNSHAAAARLGVPAVLVETGDRGRREPATAARLADNVLGLLTELGVVGAGVVEAGAVEPGVVGPEAAPAPRRDPAPPRHRVREWVWAGAVTAGATGLWYPTATAGEDVTAGRPIGRLVDPADGRTTPVISPATGRVFYNSHALTVAAGDELAAIAAPHTEGHRPASAAR</sequence>
<comment type="cofactor">
    <cofactor evidence="1">
        <name>Zn(2+)</name>
        <dbReference type="ChEBI" id="CHEBI:29105"/>
    </cofactor>
</comment>
<feature type="region of interest" description="Disordered" evidence="5">
    <location>
        <begin position="1"/>
        <end position="23"/>
    </location>
</feature>
<dbReference type="RefSeq" id="WP_182854694.1">
    <property type="nucleotide sequence ID" value="NZ_WMLF01000065.1"/>
</dbReference>
<evidence type="ECO:0000313" key="8">
    <source>
        <dbReference type="Proteomes" id="UP000766698"/>
    </source>
</evidence>
<dbReference type="PANTHER" id="PTHR37326:SF1">
    <property type="entry name" value="BLL3975 PROTEIN"/>
    <property type="match status" value="1"/>
</dbReference>
<accession>A0ABR6ED91</accession>
<keyword evidence="8" id="KW-1185">Reference proteome</keyword>
<proteinExistence type="predicted"/>
<keyword evidence="4" id="KW-0862">Zinc</keyword>
<evidence type="ECO:0000256" key="5">
    <source>
        <dbReference type="SAM" id="MobiDB-lite"/>
    </source>
</evidence>
<gene>
    <name evidence="7" type="ORF">GL263_06915</name>
</gene>
<evidence type="ECO:0000256" key="3">
    <source>
        <dbReference type="ARBA" id="ARBA00022801"/>
    </source>
</evidence>
<feature type="domain" description="Succinylglutamate desuccinylase/Aspartoacylase catalytic" evidence="6">
    <location>
        <begin position="41"/>
        <end position="226"/>
    </location>
</feature>
<dbReference type="Gene3D" id="3.40.630.10">
    <property type="entry name" value="Zn peptidases"/>
    <property type="match status" value="1"/>
</dbReference>